<protein>
    <submittedName>
        <fullName evidence="2">Uncharacterized protein</fullName>
    </submittedName>
</protein>
<evidence type="ECO:0000313" key="2">
    <source>
        <dbReference type="WBParaSite" id="nRc.2.0.1.t20572-RA"/>
    </source>
</evidence>
<accession>A0A915J4D1</accession>
<name>A0A915J4D1_ROMCU</name>
<dbReference type="WBParaSite" id="nRc.2.0.1.t20572-RA">
    <property type="protein sequence ID" value="nRc.2.0.1.t20572-RA"/>
    <property type="gene ID" value="nRc.2.0.1.g20572"/>
</dbReference>
<proteinExistence type="predicted"/>
<keyword evidence="1" id="KW-1185">Reference proteome</keyword>
<reference evidence="2" key="1">
    <citation type="submission" date="2022-11" db="UniProtKB">
        <authorList>
            <consortium name="WormBaseParasite"/>
        </authorList>
    </citation>
    <scope>IDENTIFICATION</scope>
</reference>
<evidence type="ECO:0000313" key="1">
    <source>
        <dbReference type="Proteomes" id="UP000887565"/>
    </source>
</evidence>
<organism evidence="1 2">
    <name type="scientific">Romanomermis culicivorax</name>
    <name type="common">Nematode worm</name>
    <dbReference type="NCBI Taxonomy" id="13658"/>
    <lineage>
        <taxon>Eukaryota</taxon>
        <taxon>Metazoa</taxon>
        <taxon>Ecdysozoa</taxon>
        <taxon>Nematoda</taxon>
        <taxon>Enoplea</taxon>
        <taxon>Dorylaimia</taxon>
        <taxon>Mermithida</taxon>
        <taxon>Mermithoidea</taxon>
        <taxon>Mermithidae</taxon>
        <taxon>Romanomermis</taxon>
    </lineage>
</organism>
<sequence length="132" mass="15132">MITGAIAKNNGLKIREMQGIHRLGIISREAFKLEKFWVGIVVRPSFRLHNRSDDRTFEGVTFAVKVEPSLDPDPQRLSVHLLIYCYCVNYASKKKTPVFLHVSKYKSPNVHYLQKDISAYKSDEKTLGHPMA</sequence>
<dbReference type="AlphaFoldDB" id="A0A915J4D1"/>
<dbReference type="Proteomes" id="UP000887565">
    <property type="component" value="Unplaced"/>
</dbReference>